<reference evidence="2" key="1">
    <citation type="submission" date="2022-11" db="EMBL/GenBank/DDBJ databases">
        <title>Methylomonas rapida sp. nov., Carotenoid-Producing Obligate Methanotrophs with High Growth Characteristics and Biotechnological Potential.</title>
        <authorList>
            <person name="Tikhonova E.N."/>
            <person name="Suleimanov R.Z."/>
            <person name="Miroshnikov K."/>
            <person name="Oshkin I.Y."/>
            <person name="Belova S.E."/>
            <person name="Danilova O.V."/>
            <person name="Ashikhmin A."/>
            <person name="Konopkin A."/>
            <person name="But S.Y."/>
            <person name="Khmelenina V.N."/>
            <person name="Kuznetsov N."/>
            <person name="Pimenov N.V."/>
            <person name="Dedysh S.N."/>
        </authorList>
    </citation>
    <scope>NUCLEOTIDE SEQUENCE</scope>
    <source>
        <strain evidence="2">MP1</strain>
    </source>
</reference>
<evidence type="ECO:0000313" key="3">
    <source>
        <dbReference type="Proteomes" id="UP001162780"/>
    </source>
</evidence>
<dbReference type="Gene3D" id="1.10.238.160">
    <property type="match status" value="1"/>
</dbReference>
<dbReference type="InterPro" id="IPR010260">
    <property type="entry name" value="AlpA"/>
</dbReference>
<evidence type="ECO:0000256" key="1">
    <source>
        <dbReference type="SAM" id="MobiDB-lite"/>
    </source>
</evidence>
<organism evidence="2 3">
    <name type="scientific">Methylomonas rapida</name>
    <dbReference type="NCBI Taxonomy" id="2963939"/>
    <lineage>
        <taxon>Bacteria</taxon>
        <taxon>Pseudomonadati</taxon>
        <taxon>Pseudomonadota</taxon>
        <taxon>Gammaproteobacteria</taxon>
        <taxon>Methylococcales</taxon>
        <taxon>Methylococcaceae</taxon>
        <taxon>Methylomonas</taxon>
    </lineage>
</organism>
<dbReference type="EMBL" id="CP113517">
    <property type="protein sequence ID" value="WAR45953.1"/>
    <property type="molecule type" value="Genomic_DNA"/>
</dbReference>
<sequence length="153" mass="17328">MTRRRFAMPCSFSTRKTARRYGFQGLLNLHSLAHRFQGFAAPVTYLLIDNKYMSNAHKRQSVLRPIMIDLEAVSEVTGLSESTIQSLIRADEFPKPRKASARRSCWLLREIEEWAESRPVSDLLPPPNTAIGGRNGKPKSRNALPMTQDALTD</sequence>
<gene>
    <name evidence="2" type="ORF">NM686_005390</name>
</gene>
<dbReference type="RefSeq" id="WP_269022486.1">
    <property type="nucleotide sequence ID" value="NZ_CP113517.1"/>
</dbReference>
<feature type="region of interest" description="Disordered" evidence="1">
    <location>
        <begin position="119"/>
        <end position="153"/>
    </location>
</feature>
<name>A0ABY7GN73_9GAMM</name>
<evidence type="ECO:0000313" key="2">
    <source>
        <dbReference type="EMBL" id="WAR45953.1"/>
    </source>
</evidence>
<protein>
    <submittedName>
        <fullName evidence="2">AlpA family phage regulatory protein</fullName>
    </submittedName>
</protein>
<accession>A0ABY7GN73</accession>
<proteinExistence type="predicted"/>
<dbReference type="Proteomes" id="UP001162780">
    <property type="component" value="Chromosome"/>
</dbReference>
<keyword evidence="3" id="KW-1185">Reference proteome</keyword>
<dbReference type="Pfam" id="PF05930">
    <property type="entry name" value="Phage_AlpA"/>
    <property type="match status" value="1"/>
</dbReference>